<keyword evidence="1" id="KW-0479">Metal-binding</keyword>
<protein>
    <recommendedName>
        <fullName evidence="6">DNL-type domain-containing protein</fullName>
    </recommendedName>
</protein>
<feature type="domain" description="DNL-type" evidence="6">
    <location>
        <begin position="99"/>
        <end position="193"/>
    </location>
</feature>
<dbReference type="AlphaFoldDB" id="A0AAD5E025"/>
<organism evidence="7 8">
    <name type="scientific">Chlorella ohadii</name>
    <dbReference type="NCBI Taxonomy" id="2649997"/>
    <lineage>
        <taxon>Eukaryota</taxon>
        <taxon>Viridiplantae</taxon>
        <taxon>Chlorophyta</taxon>
        <taxon>core chlorophytes</taxon>
        <taxon>Trebouxiophyceae</taxon>
        <taxon>Chlorellales</taxon>
        <taxon>Chlorellaceae</taxon>
        <taxon>Chlorella clade</taxon>
        <taxon>Chlorella</taxon>
    </lineage>
</organism>
<evidence type="ECO:0000256" key="5">
    <source>
        <dbReference type="SAM" id="MobiDB-lite"/>
    </source>
</evidence>
<feature type="region of interest" description="Disordered" evidence="5">
    <location>
        <begin position="195"/>
        <end position="222"/>
    </location>
</feature>
<dbReference type="PANTHER" id="PTHR20922:SF13">
    <property type="entry name" value="DNL-TYPE ZINC FINGER PROTEIN"/>
    <property type="match status" value="1"/>
</dbReference>
<dbReference type="GO" id="GO:0030150">
    <property type="term" value="P:protein import into mitochondrial matrix"/>
    <property type="evidence" value="ECO:0007669"/>
    <property type="project" value="TreeGrafter"/>
</dbReference>
<dbReference type="InterPro" id="IPR024158">
    <property type="entry name" value="Mt_import_TIM15"/>
</dbReference>
<accession>A0AAD5E025</accession>
<comment type="caution">
    <text evidence="7">The sequence shown here is derived from an EMBL/GenBank/DDBJ whole genome shotgun (WGS) entry which is preliminary data.</text>
</comment>
<evidence type="ECO:0000259" key="6">
    <source>
        <dbReference type="PROSITE" id="PS51501"/>
    </source>
</evidence>
<dbReference type="EMBL" id="JADXDR010000006">
    <property type="protein sequence ID" value="KAI7846266.1"/>
    <property type="molecule type" value="Genomic_DNA"/>
</dbReference>
<dbReference type="GO" id="GO:0006457">
    <property type="term" value="P:protein folding"/>
    <property type="evidence" value="ECO:0007669"/>
    <property type="project" value="TreeGrafter"/>
</dbReference>
<dbReference type="GO" id="GO:0051087">
    <property type="term" value="F:protein-folding chaperone binding"/>
    <property type="evidence" value="ECO:0007669"/>
    <property type="project" value="TreeGrafter"/>
</dbReference>
<dbReference type="GO" id="GO:0008270">
    <property type="term" value="F:zinc ion binding"/>
    <property type="evidence" value="ECO:0007669"/>
    <property type="project" value="UniProtKB-KW"/>
</dbReference>
<evidence type="ECO:0000256" key="2">
    <source>
        <dbReference type="ARBA" id="ARBA00022771"/>
    </source>
</evidence>
<evidence type="ECO:0000256" key="1">
    <source>
        <dbReference type="ARBA" id="ARBA00022723"/>
    </source>
</evidence>
<keyword evidence="2 4" id="KW-0863">Zinc-finger</keyword>
<feature type="compositionally biased region" description="Low complexity" evidence="5">
    <location>
        <begin position="54"/>
        <end position="89"/>
    </location>
</feature>
<keyword evidence="3" id="KW-0862">Zinc</keyword>
<feature type="region of interest" description="Disordered" evidence="5">
    <location>
        <begin position="45"/>
        <end position="97"/>
    </location>
</feature>
<dbReference type="GO" id="GO:0050821">
    <property type="term" value="P:protein stabilization"/>
    <property type="evidence" value="ECO:0007669"/>
    <property type="project" value="TreeGrafter"/>
</dbReference>
<evidence type="ECO:0000313" key="7">
    <source>
        <dbReference type="EMBL" id="KAI7846266.1"/>
    </source>
</evidence>
<name>A0AAD5E025_9CHLO</name>
<feature type="compositionally biased region" description="Gly residues" evidence="5">
    <location>
        <begin position="198"/>
        <end position="222"/>
    </location>
</feature>
<evidence type="ECO:0000256" key="3">
    <source>
        <dbReference type="ARBA" id="ARBA00022833"/>
    </source>
</evidence>
<keyword evidence="8" id="KW-1185">Reference proteome</keyword>
<dbReference type="InterPro" id="IPR007853">
    <property type="entry name" value="Znf_DNL-typ"/>
</dbReference>
<sequence length="222" mass="22351">MTSCEACRPHSADVYLGLSEALSAEATAIGRRQLQQPWVLTSLRAHGGSGSGDAAGEQQQGGSSPALALGDAAAGSSSQAGAEAAAAPRQRPPPGHTDFEQRQLLMVFTCSKCNTRAAKAFSKKAYESGVVIVECPGCQSRHLIADHLGWFGQKGTVEQFAAERGQMVLRKATDGTVELTPEDLLGPSLVAEAEAAVKGGGSGGSDGSKSGSGSGAAAGAGP</sequence>
<dbReference type="PROSITE" id="PS51501">
    <property type="entry name" value="ZF_DNL"/>
    <property type="match status" value="1"/>
</dbReference>
<reference evidence="7" key="1">
    <citation type="submission" date="2020-11" db="EMBL/GenBank/DDBJ databases">
        <title>Chlorella ohadii genome sequencing and assembly.</title>
        <authorList>
            <person name="Murik O."/>
            <person name="Treves H."/>
            <person name="Kedem I."/>
            <person name="Shotland Y."/>
            <person name="Kaplan A."/>
        </authorList>
    </citation>
    <scope>NUCLEOTIDE SEQUENCE</scope>
    <source>
        <strain evidence="7">1</strain>
    </source>
</reference>
<dbReference type="Proteomes" id="UP001205105">
    <property type="component" value="Unassembled WGS sequence"/>
</dbReference>
<dbReference type="GO" id="GO:0005739">
    <property type="term" value="C:mitochondrion"/>
    <property type="evidence" value="ECO:0007669"/>
    <property type="project" value="TreeGrafter"/>
</dbReference>
<evidence type="ECO:0000313" key="8">
    <source>
        <dbReference type="Proteomes" id="UP001205105"/>
    </source>
</evidence>
<dbReference type="Pfam" id="PF05180">
    <property type="entry name" value="zf-DNL"/>
    <property type="match status" value="1"/>
</dbReference>
<gene>
    <name evidence="7" type="ORF">COHA_000246</name>
</gene>
<dbReference type="PANTHER" id="PTHR20922">
    <property type="entry name" value="DNL-TYPE ZINC FINGER PROTEIN"/>
    <property type="match status" value="1"/>
</dbReference>
<proteinExistence type="predicted"/>
<evidence type="ECO:0000256" key="4">
    <source>
        <dbReference type="PROSITE-ProRule" id="PRU00834"/>
    </source>
</evidence>